<dbReference type="EMBL" id="FNZK01000015">
    <property type="protein sequence ID" value="SEJ73350.1"/>
    <property type="molecule type" value="Genomic_DNA"/>
</dbReference>
<evidence type="ECO:0000259" key="5">
    <source>
        <dbReference type="Pfam" id="PF04198"/>
    </source>
</evidence>
<dbReference type="Pfam" id="PF08281">
    <property type="entry name" value="Sigma70_r4_2"/>
    <property type="match status" value="1"/>
</dbReference>
<dbReference type="Gene3D" id="1.10.10.60">
    <property type="entry name" value="Homeodomain-like"/>
    <property type="match status" value="1"/>
</dbReference>
<dbReference type="PANTHER" id="PTHR34294:SF1">
    <property type="entry name" value="TRANSCRIPTIONAL REGULATOR LSRR"/>
    <property type="match status" value="1"/>
</dbReference>
<dbReference type="SUPFAM" id="SSF100950">
    <property type="entry name" value="NagB/RpiA/CoA transferase-like"/>
    <property type="match status" value="1"/>
</dbReference>
<evidence type="ECO:0000256" key="2">
    <source>
        <dbReference type="ARBA" id="ARBA00023015"/>
    </source>
</evidence>
<dbReference type="AlphaFoldDB" id="A0A1H7BGK5"/>
<evidence type="ECO:0000256" key="4">
    <source>
        <dbReference type="ARBA" id="ARBA00023163"/>
    </source>
</evidence>
<evidence type="ECO:0000256" key="1">
    <source>
        <dbReference type="ARBA" id="ARBA00010466"/>
    </source>
</evidence>
<evidence type="ECO:0000259" key="6">
    <source>
        <dbReference type="Pfam" id="PF08281"/>
    </source>
</evidence>
<keyword evidence="4" id="KW-0804">Transcription</keyword>
<dbReference type="RefSeq" id="WP_091833081.1">
    <property type="nucleotide sequence ID" value="NZ_FNZK01000015.1"/>
</dbReference>
<feature type="domain" description="Sugar-binding" evidence="5">
    <location>
        <begin position="61"/>
        <end position="316"/>
    </location>
</feature>
<keyword evidence="8" id="KW-1185">Reference proteome</keyword>
<dbReference type="Proteomes" id="UP000199662">
    <property type="component" value="Unassembled WGS sequence"/>
</dbReference>
<evidence type="ECO:0000313" key="8">
    <source>
        <dbReference type="Proteomes" id="UP000199662"/>
    </source>
</evidence>
<dbReference type="STRING" id="84035.SAMN05660742_11554"/>
<feature type="domain" description="RNA polymerase sigma factor 70 region 4 type 2" evidence="6">
    <location>
        <begin position="15"/>
        <end position="45"/>
    </location>
</feature>
<gene>
    <name evidence="7" type="ORF">SAMN05660742_11554</name>
</gene>
<proteinExistence type="inferred from homology"/>
<dbReference type="GO" id="GO:0003677">
    <property type="term" value="F:DNA binding"/>
    <property type="evidence" value="ECO:0007669"/>
    <property type="project" value="UniProtKB-KW"/>
</dbReference>
<dbReference type="Pfam" id="PF04198">
    <property type="entry name" value="Sugar-bind"/>
    <property type="match status" value="1"/>
</dbReference>
<dbReference type="InterPro" id="IPR007324">
    <property type="entry name" value="Sugar-bd_dom_put"/>
</dbReference>
<sequence>MIPVERRLLIKVANMYYIENMKQSDIAAKLGMNRTTVSKYLKRAMDAGLVKISIVDDSYAYLEAALERKFNLKEVYIVSSNSDSDEVKNNMGKAGLAFLKRIIAVNKIIGFAWGSSIGALARQSALEHCSPVSVDFVPLVGGPENIDSEFHVNTICYKVAQAFSSNSHYLYAPAITKTAEIREAIIQDVNYANIVEYWNNMDIAFVGIGAPVKSSNLVWAGDFATGAFAKESIDNLAQSGVVGEICSIFYDSNGLVVKTDFTDKIIAIGLEKLRTLEYSIGIAASKEKVPAIYGALKGKFINVLISDEDTAKLLLEYEGGAPI</sequence>
<dbReference type="GO" id="GO:0030246">
    <property type="term" value="F:carbohydrate binding"/>
    <property type="evidence" value="ECO:0007669"/>
    <property type="project" value="InterPro"/>
</dbReference>
<dbReference type="PANTHER" id="PTHR34294">
    <property type="entry name" value="TRANSCRIPTIONAL REGULATOR-RELATED"/>
    <property type="match status" value="1"/>
</dbReference>
<accession>A0A1H7BGK5</accession>
<reference evidence="8" key="1">
    <citation type="submission" date="2016-10" db="EMBL/GenBank/DDBJ databases">
        <authorList>
            <person name="Varghese N."/>
            <person name="Submissions S."/>
        </authorList>
    </citation>
    <scope>NUCLEOTIDE SEQUENCE [LARGE SCALE GENOMIC DNA]</scope>
    <source>
        <strain evidence="8">DSM 2179</strain>
    </source>
</reference>
<evidence type="ECO:0000313" key="7">
    <source>
        <dbReference type="EMBL" id="SEJ73350.1"/>
    </source>
</evidence>
<dbReference type="SUPFAM" id="SSF88659">
    <property type="entry name" value="Sigma3 and sigma4 domains of RNA polymerase sigma factors"/>
    <property type="match status" value="1"/>
</dbReference>
<comment type="similarity">
    <text evidence="1">Belongs to the SorC transcriptional regulatory family.</text>
</comment>
<evidence type="ECO:0000256" key="3">
    <source>
        <dbReference type="ARBA" id="ARBA00023125"/>
    </source>
</evidence>
<keyword evidence="3 7" id="KW-0238">DNA-binding</keyword>
<name>A0A1H7BGK5_9FIRM</name>
<organism evidence="7 8">
    <name type="scientific">Propionispira arboris</name>
    <dbReference type="NCBI Taxonomy" id="84035"/>
    <lineage>
        <taxon>Bacteria</taxon>
        <taxon>Bacillati</taxon>
        <taxon>Bacillota</taxon>
        <taxon>Negativicutes</taxon>
        <taxon>Selenomonadales</taxon>
        <taxon>Selenomonadaceae</taxon>
        <taxon>Propionispira</taxon>
    </lineage>
</organism>
<protein>
    <submittedName>
        <fullName evidence="7">DNA-binding transcriptional regulator LsrR, DeoR family</fullName>
    </submittedName>
</protein>
<dbReference type="GO" id="GO:0016987">
    <property type="term" value="F:sigma factor activity"/>
    <property type="evidence" value="ECO:0007669"/>
    <property type="project" value="InterPro"/>
</dbReference>
<keyword evidence="2" id="KW-0805">Transcription regulation</keyword>
<dbReference type="InterPro" id="IPR013249">
    <property type="entry name" value="RNA_pol_sigma70_r4_t2"/>
</dbReference>
<dbReference type="InterPro" id="IPR037171">
    <property type="entry name" value="NagB/RpiA_transferase-like"/>
</dbReference>
<dbReference type="Gene3D" id="3.40.50.1360">
    <property type="match status" value="1"/>
</dbReference>
<dbReference type="InterPro" id="IPR013324">
    <property type="entry name" value="RNA_pol_sigma_r3/r4-like"/>
</dbReference>
<dbReference type="GO" id="GO:0006352">
    <property type="term" value="P:DNA-templated transcription initiation"/>
    <property type="evidence" value="ECO:0007669"/>
    <property type="project" value="InterPro"/>
</dbReference>
<dbReference type="InterPro" id="IPR051054">
    <property type="entry name" value="SorC_transcr_regulators"/>
</dbReference>